<evidence type="ECO:0000259" key="2">
    <source>
        <dbReference type="Pfam" id="PF16075"/>
    </source>
</evidence>
<name>A0A0T7FB21_NEOGA</name>
<protein>
    <submittedName>
        <fullName evidence="3">Phage related protein, virulence-associated</fullName>
    </submittedName>
</protein>
<gene>
    <name evidence="3" type="ORF">NGAL_HAMBI1145_09890</name>
</gene>
<reference evidence="3 4" key="1">
    <citation type="submission" date="2014-08" db="EMBL/GenBank/DDBJ databases">
        <authorList>
            <person name="Chen Y.-H."/>
        </authorList>
    </citation>
    <scope>NUCLEOTIDE SEQUENCE [LARGE SCALE GENOMIC DNA]</scope>
</reference>
<dbReference type="Proteomes" id="UP000046176">
    <property type="component" value="Unassembled WGS sequence"/>
</dbReference>
<dbReference type="OrthoDB" id="2463879at2"/>
<evidence type="ECO:0000313" key="3">
    <source>
        <dbReference type="EMBL" id="CDZ32218.1"/>
    </source>
</evidence>
<accession>A0A0T7FB21</accession>
<feature type="domain" description="DUF4815" evidence="2">
    <location>
        <begin position="13"/>
        <end position="576"/>
    </location>
</feature>
<proteinExistence type="predicted"/>
<evidence type="ECO:0000313" key="4">
    <source>
        <dbReference type="Proteomes" id="UP000046176"/>
    </source>
</evidence>
<sequence length="1075" mass="115511">MYEHESGLPNAIDRAAGKPEQQSVVFYGDQPFIQAAELIELQTIIRGRHDRLGRLVAREGNRIERADAIVDLEVGTVTLAAGSIYVSGDVFPVGEAVLEDVPMTGRVEIGVRLVRTYLTHEEDPSLLGLVPGSLAEGEPGAAREVASISWALEGDDGEGAFYSVYTMLDGTILDQTGPSILEPALQAIAAYDRPNGNYIVSGCRVTAISVVGGNQLFSIEQGEANINGYKRTRLAALRHTQAVAWEELAIPGETHTYTGGASFTFPVDLAPIGVINSILLTKEKTVTLTRGAIAHGADGLPDSSVISVSAVVQGGTTYVVATSYNLVGNAIDWAPAGAEPAAGSTYNVTYRYRAAVAATANTDTTVTVSGGAAGGDIIISYTQKLPRIDRLCLGQDGSPIYIKGLPARSNPMPPGVPSDVLKLCQIFNDWMSPPVVTNDGVRSMTYEEQWRYNNRIIDFERLFQLERLKNNIDFREPVSKKGIFVDPFIDDSYRDAGEAQTGAIGNGMLQLAITPTFFTATLTAPVLLDLVEEVLVAQDLKTGCEKINPYQNFNPLPGTLRLTPAADFWTEDRTDWLSAQTIEFNRGTRTDGGPLQTVNSENQLVDHRVEQLEFLRQIPVAFTISGFGPGEILQTLTFDGINIKPAGVQTADTQGQVTGTFTIPANVTAGTKIVAAEGAGETEANAMFTGQGTIEIDTMRRVTTVQNWSAPQLVQWVQDRGNPGWENNNSTSDGTGGSSDPQAQMFAVPEVRQLVGVDFHICHVGNQANHLLVDQVSISNGYPTSNVAAEVVVPMAGAVVGWKSARYNLPLTTPADRAHAFVIKTDDADHSVSFAKLGGFDETLQKFVTSHPYVTGPRFSSVNAQTWTAHQDEALAFRIVAAKFPVTTKIVELGSFDLVQTSDLQVRAAVELPGPGCSVVFEIERTNGTIYRLLPYQVLQLTEFITETVELRAVLTGTEKLSPILFAPVQLVAGEIGTTLTYITRAFTLGAAVRLASYFKAFLPGGASVAMHYRKDGGAWTVLPFISAEALAFPLWTERKHEVTGQTGTLVQLRITGTGGPAARLIIGDLGAGIF</sequence>
<feature type="region of interest" description="Disordered" evidence="1">
    <location>
        <begin position="719"/>
        <end position="741"/>
    </location>
</feature>
<dbReference type="AlphaFoldDB" id="A0A0T7FB21"/>
<organism evidence="3 4">
    <name type="scientific">Neorhizobium galegae bv. officinalis</name>
    <dbReference type="NCBI Taxonomy" id="323656"/>
    <lineage>
        <taxon>Bacteria</taxon>
        <taxon>Pseudomonadati</taxon>
        <taxon>Pseudomonadota</taxon>
        <taxon>Alphaproteobacteria</taxon>
        <taxon>Hyphomicrobiales</taxon>
        <taxon>Rhizobiaceae</taxon>
        <taxon>Rhizobium/Agrobacterium group</taxon>
        <taxon>Neorhizobium</taxon>
    </lineage>
</organism>
<evidence type="ECO:0000256" key="1">
    <source>
        <dbReference type="SAM" id="MobiDB-lite"/>
    </source>
</evidence>
<dbReference type="InterPro" id="IPR032096">
    <property type="entry name" value="DUF4815"/>
</dbReference>
<dbReference type="EMBL" id="CCRH01000002">
    <property type="protein sequence ID" value="CDZ32218.1"/>
    <property type="molecule type" value="Genomic_DNA"/>
</dbReference>
<dbReference type="RefSeq" id="WP_046665232.1">
    <property type="nucleotide sequence ID" value="NZ_CCRH01000002.1"/>
</dbReference>
<dbReference type="Pfam" id="PF16075">
    <property type="entry name" value="DUF4815"/>
    <property type="match status" value="1"/>
</dbReference>